<evidence type="ECO:0000313" key="2">
    <source>
        <dbReference type="Proteomes" id="UP000192491"/>
    </source>
</evidence>
<dbReference type="EMBL" id="MTEJ01000605">
    <property type="protein sequence ID" value="OQX01125.1"/>
    <property type="molecule type" value="Genomic_DNA"/>
</dbReference>
<proteinExistence type="predicted"/>
<reference evidence="1 2" key="1">
    <citation type="submission" date="2017-01" db="EMBL/GenBank/DDBJ databases">
        <title>Novel large sulfur bacteria in the metagenomes of groundwater-fed chemosynthetic microbial mats in the Lake Huron basin.</title>
        <authorList>
            <person name="Sharrar A.M."/>
            <person name="Flood B.E."/>
            <person name="Bailey J.V."/>
            <person name="Jones D.S."/>
            <person name="Biddanda B."/>
            <person name="Ruberg S.A."/>
            <person name="Marcus D.N."/>
            <person name="Dick G.J."/>
        </authorList>
    </citation>
    <scope>NUCLEOTIDE SEQUENCE [LARGE SCALE GENOMIC DNA]</scope>
    <source>
        <strain evidence="1">A8</strain>
    </source>
</reference>
<gene>
    <name evidence="1" type="ORF">BWK73_47075</name>
</gene>
<dbReference type="Proteomes" id="UP000192491">
    <property type="component" value="Unassembled WGS sequence"/>
</dbReference>
<dbReference type="AlphaFoldDB" id="A0A1Y1QAC6"/>
<accession>A0A1Y1QAC6</accession>
<protein>
    <submittedName>
        <fullName evidence="1">Uncharacterized protein</fullName>
    </submittedName>
</protein>
<comment type="caution">
    <text evidence="1">The sequence shown here is derived from an EMBL/GenBank/DDBJ whole genome shotgun (WGS) entry which is preliminary data.</text>
</comment>
<sequence length="108" mass="12003">MQKHDSNSSTIMGTTYNLTPSMVVKLQVLTTDQLALAEDIIDVMISRGSHSTETQRLQVERDKLLVDLGYAMESISQLVELSIEKGHKRDVAVTTAQRFLREIKGGAL</sequence>
<evidence type="ECO:0000313" key="1">
    <source>
        <dbReference type="EMBL" id="OQX01125.1"/>
    </source>
</evidence>
<organism evidence="1 2">
    <name type="scientific">Thiothrix lacustris</name>
    <dbReference type="NCBI Taxonomy" id="525917"/>
    <lineage>
        <taxon>Bacteria</taxon>
        <taxon>Pseudomonadati</taxon>
        <taxon>Pseudomonadota</taxon>
        <taxon>Gammaproteobacteria</taxon>
        <taxon>Thiotrichales</taxon>
        <taxon>Thiotrichaceae</taxon>
        <taxon>Thiothrix</taxon>
    </lineage>
</organism>
<name>A0A1Y1QAC6_9GAMM</name>